<dbReference type="AlphaFoldDB" id="A0A091ERQ5"/>
<feature type="region of interest" description="Disordered" evidence="1">
    <location>
        <begin position="41"/>
        <end position="103"/>
    </location>
</feature>
<name>A0A091ERQ5_FUKDA</name>
<reference evidence="2 3" key="1">
    <citation type="submission" date="2013-11" db="EMBL/GenBank/DDBJ databases">
        <title>The Damaraland mole rat (Fukomys damarensis) genome and evolution of African mole rats.</title>
        <authorList>
            <person name="Gladyshev V.N."/>
            <person name="Fang X."/>
        </authorList>
    </citation>
    <scope>NUCLEOTIDE SEQUENCE [LARGE SCALE GENOMIC DNA]</scope>
    <source>
        <tissue evidence="2">Liver</tissue>
    </source>
</reference>
<evidence type="ECO:0000313" key="2">
    <source>
        <dbReference type="EMBL" id="KFO38466.1"/>
    </source>
</evidence>
<proteinExistence type="predicted"/>
<evidence type="ECO:0000256" key="1">
    <source>
        <dbReference type="SAM" id="MobiDB-lite"/>
    </source>
</evidence>
<dbReference type="EMBL" id="KN120510">
    <property type="protein sequence ID" value="KFO38466.1"/>
    <property type="molecule type" value="Genomic_DNA"/>
</dbReference>
<sequence>MAGEDTACAKNRQRCVCAGSGDKLDTVSMREGRGVLRAAGAGLGGRLRPCDPGNPPLGLRELPQQRTRKQHGGTREAGRQRTTEGEGAQAASQAPRRFGGGLRSRSAYAVTPTADPGGPGTPEVPLLINLALPLLDAGPLKPGDAESYVTDGSSSTAGRGTLVSIESLSHNELAVKGYPLALEGAPLLCF</sequence>
<dbReference type="Proteomes" id="UP000028990">
    <property type="component" value="Unassembled WGS sequence"/>
</dbReference>
<evidence type="ECO:0000313" key="3">
    <source>
        <dbReference type="Proteomes" id="UP000028990"/>
    </source>
</evidence>
<gene>
    <name evidence="2" type="ORF">H920_00115</name>
</gene>
<organism evidence="2 3">
    <name type="scientific">Fukomys damarensis</name>
    <name type="common">Damaraland mole rat</name>
    <name type="synonym">Cryptomys damarensis</name>
    <dbReference type="NCBI Taxonomy" id="885580"/>
    <lineage>
        <taxon>Eukaryota</taxon>
        <taxon>Metazoa</taxon>
        <taxon>Chordata</taxon>
        <taxon>Craniata</taxon>
        <taxon>Vertebrata</taxon>
        <taxon>Euteleostomi</taxon>
        <taxon>Mammalia</taxon>
        <taxon>Eutheria</taxon>
        <taxon>Euarchontoglires</taxon>
        <taxon>Glires</taxon>
        <taxon>Rodentia</taxon>
        <taxon>Hystricomorpha</taxon>
        <taxon>Bathyergidae</taxon>
        <taxon>Fukomys</taxon>
    </lineage>
</organism>
<feature type="compositionally biased region" description="Basic and acidic residues" evidence="1">
    <location>
        <begin position="73"/>
        <end position="84"/>
    </location>
</feature>
<accession>A0A091ERQ5</accession>
<protein>
    <submittedName>
        <fullName evidence="2">Uncharacterized protein</fullName>
    </submittedName>
</protein>
<keyword evidence="3" id="KW-1185">Reference proteome</keyword>